<keyword evidence="2" id="KW-1133">Transmembrane helix</keyword>
<feature type="region of interest" description="Disordered" evidence="1">
    <location>
        <begin position="999"/>
        <end position="1055"/>
    </location>
</feature>
<dbReference type="InterPro" id="IPR011050">
    <property type="entry name" value="Pectin_lyase_fold/virulence"/>
</dbReference>
<feature type="domain" description="CNA-B" evidence="4">
    <location>
        <begin position="691"/>
        <end position="782"/>
    </location>
</feature>
<feature type="chain" id="PRO_5046900824" evidence="3">
    <location>
        <begin position="26"/>
        <end position="1088"/>
    </location>
</feature>
<dbReference type="Proteomes" id="UP001652442">
    <property type="component" value="Unassembled WGS sequence"/>
</dbReference>
<feature type="domain" description="DUF7601" evidence="5">
    <location>
        <begin position="895"/>
        <end position="997"/>
    </location>
</feature>
<evidence type="ECO:0000259" key="4">
    <source>
        <dbReference type="Pfam" id="PF05738"/>
    </source>
</evidence>
<gene>
    <name evidence="6" type="ORF">OCV88_01575</name>
</gene>
<keyword evidence="2" id="KW-0812">Transmembrane</keyword>
<dbReference type="SMART" id="SM00710">
    <property type="entry name" value="PbH1"/>
    <property type="match status" value="6"/>
</dbReference>
<evidence type="ECO:0000256" key="1">
    <source>
        <dbReference type="SAM" id="MobiDB-lite"/>
    </source>
</evidence>
<feature type="signal peptide" evidence="3">
    <location>
        <begin position="1"/>
        <end position="25"/>
    </location>
</feature>
<dbReference type="EMBL" id="JAOQJQ010000001">
    <property type="protein sequence ID" value="MCU6761024.1"/>
    <property type="molecule type" value="Genomic_DNA"/>
</dbReference>
<evidence type="ECO:0000313" key="7">
    <source>
        <dbReference type="Proteomes" id="UP001652442"/>
    </source>
</evidence>
<dbReference type="InterPro" id="IPR055382">
    <property type="entry name" value="DUF7601"/>
</dbReference>
<organism evidence="6 7">
    <name type="scientific">Brotonthovivens ammoniilytica</name>
    <dbReference type="NCBI Taxonomy" id="2981725"/>
    <lineage>
        <taxon>Bacteria</taxon>
        <taxon>Bacillati</taxon>
        <taxon>Bacillota</taxon>
        <taxon>Clostridia</taxon>
        <taxon>Lachnospirales</taxon>
        <taxon>Lachnospiraceae</taxon>
        <taxon>Brotonthovivens</taxon>
    </lineage>
</organism>
<sequence>MRRKKKVLITVFLIFALVCSGMSSGFPITIYAKDNSLEKTSSEMRDGDEMPDNDVLDNQNNESAKSQEVLKSTGPHIEEETESVEMISENNGTGDQDKKNTNSEETQDSNVSGENLIKNEVRKNEKTSTLTVDTVAIVGDTEYASLDEAIKNITDDATVKVVSDIELSKSITIPKGVSVTLTSDENQHTVMMTSMKENSNYAAFVIEPGAALVIDSDCLTLKREKYQDYLSGLIACHGTFELKKGTLDCQGNEINDGWDKTDYAGGIVQVCGNKAVFIMDGGTIKSAVPLYGAGGVRVCCNGKFFMNNGTIMDINNNGQLNASAVIVLGEAGLTTSSTYFEMNGGFIENNTSYRGGGVSVIGSNYEHRAEMVMNAGVIRNNTCTGWKQSNSSYQAAGGGIYIQGNAVVSMEGGEISNNTVNSGLGGGVATADGYLSTFGSVEQAEQQGWPIGTYSKWYPAGFTMNGGTISGNKVTKGEIGGDGGCGGGIYSSSNEVTLKKGVIENNEAEKQGGGVYVGSVPYELTIHDAVVTGNKATILGGGVWACPTGDTEVFVTNGVGIYDNTSDGAGDDVVSVKTSGKNYILTLADRILGGGQVLWYKDGGLAADSSVIGNPDGSARYNPEGNDKPISQIKNSTEPYALKAVVSDNAKKIAESSADLFIRNNKAARGGGIGTNGAIIMGEKDNEYTLKVKKDWKDTDENLKEPVTVYLKVGDTVLDSIILDETNKWESEFTQLPAPDTLADALSYAVVEEPVPDNFIPSYTEAMIDHDARTITIQITNTYQPPKLGSLTVTKEVTGTHGDTDKEFHFTVILDDKTISGRYGDMEFKEGIAEFTLKDQESRKAEGLPSGTGYRVEEKEADQEGYQTTAKNAQGAVPENGNAEVLFTNAKSIKGSLTVTKEVAGTHGDTNKEFHFTVILDDKTISGRYGDMEFKEGIAEFTLKDQESRKAEELPSGTGYRVEEKEADQEGYQTTAKNAQGAVPENGNAEVLFINQKDEIPDKPSIPDEPQVPDKPSIPDEPQVPDKPSISDEPQMPDKPSVSNTTQSLDNPKTGDGFNMEFYISLAAISSLLWAIGIVIIKKKKLTK</sequence>
<dbReference type="InterPro" id="IPR008454">
    <property type="entry name" value="Collagen-bd_Cna-like_B-typ_dom"/>
</dbReference>
<comment type="caution">
    <text evidence="6">The sequence shown here is derived from an EMBL/GenBank/DDBJ whole genome shotgun (WGS) entry which is preliminary data.</text>
</comment>
<dbReference type="InterPro" id="IPR006626">
    <property type="entry name" value="PbH1"/>
</dbReference>
<feature type="compositionally biased region" description="Polar residues" evidence="1">
    <location>
        <begin position="56"/>
        <end position="70"/>
    </location>
</feature>
<evidence type="ECO:0000313" key="6">
    <source>
        <dbReference type="EMBL" id="MCU6761024.1"/>
    </source>
</evidence>
<dbReference type="Gene3D" id="2.60.40.1140">
    <property type="entry name" value="Collagen-binding surface protein Cna, B-type domain"/>
    <property type="match status" value="2"/>
</dbReference>
<reference evidence="6 7" key="1">
    <citation type="journal article" date="2021" name="ISME Commun">
        <title>Automated analysis of genomic sequences facilitates high-throughput and comprehensive description of bacteria.</title>
        <authorList>
            <person name="Hitch T.C.A."/>
        </authorList>
    </citation>
    <scope>NUCLEOTIDE SEQUENCE [LARGE SCALE GENOMIC DNA]</scope>
    <source>
        <strain evidence="6 7">Sanger_109</strain>
    </source>
</reference>
<keyword evidence="2" id="KW-0472">Membrane</keyword>
<name>A0ABT2THH8_9FIRM</name>
<proteinExistence type="predicted"/>
<keyword evidence="3" id="KW-0732">Signal</keyword>
<dbReference type="RefSeq" id="WP_158423896.1">
    <property type="nucleotide sequence ID" value="NZ_JAOQJQ010000001.1"/>
</dbReference>
<protein>
    <submittedName>
        <fullName evidence="6">DUF5979 domain-containing protein</fullName>
    </submittedName>
</protein>
<evidence type="ECO:0000256" key="2">
    <source>
        <dbReference type="SAM" id="Phobius"/>
    </source>
</evidence>
<feature type="compositionally biased region" description="Polar residues" evidence="1">
    <location>
        <begin position="1041"/>
        <end position="1051"/>
    </location>
</feature>
<feature type="transmembrane region" description="Helical" evidence="2">
    <location>
        <begin position="1062"/>
        <end position="1081"/>
    </location>
</feature>
<feature type="domain" description="DUF7601" evidence="5">
    <location>
        <begin position="789"/>
        <end position="891"/>
    </location>
</feature>
<dbReference type="SUPFAM" id="SSF51126">
    <property type="entry name" value="Pectin lyase-like"/>
    <property type="match status" value="1"/>
</dbReference>
<evidence type="ECO:0000259" key="5">
    <source>
        <dbReference type="Pfam" id="PF24547"/>
    </source>
</evidence>
<dbReference type="SUPFAM" id="SSF49478">
    <property type="entry name" value="Cna protein B-type domain"/>
    <property type="match status" value="1"/>
</dbReference>
<evidence type="ECO:0000256" key="3">
    <source>
        <dbReference type="SAM" id="SignalP"/>
    </source>
</evidence>
<keyword evidence="7" id="KW-1185">Reference proteome</keyword>
<feature type="region of interest" description="Disordered" evidence="1">
    <location>
        <begin position="41"/>
        <end position="122"/>
    </location>
</feature>
<dbReference type="Pfam" id="PF24547">
    <property type="entry name" value="DUF7601"/>
    <property type="match status" value="2"/>
</dbReference>
<accession>A0ABT2THH8</accession>
<feature type="region of interest" description="Disordered" evidence="1">
    <location>
        <begin position="946"/>
        <end position="986"/>
    </location>
</feature>
<dbReference type="Pfam" id="PF05738">
    <property type="entry name" value="Cna_B"/>
    <property type="match status" value="1"/>
</dbReference>